<keyword evidence="1" id="KW-0472">Membrane</keyword>
<organism evidence="2 3">
    <name type="scientific">Aliiroseovarius salicola</name>
    <dbReference type="NCBI Taxonomy" id="3009082"/>
    <lineage>
        <taxon>Bacteria</taxon>
        <taxon>Pseudomonadati</taxon>
        <taxon>Pseudomonadota</taxon>
        <taxon>Alphaproteobacteria</taxon>
        <taxon>Rhodobacterales</taxon>
        <taxon>Paracoccaceae</taxon>
        <taxon>Aliiroseovarius</taxon>
    </lineage>
</organism>
<feature type="transmembrane region" description="Helical" evidence="1">
    <location>
        <begin position="64"/>
        <end position="86"/>
    </location>
</feature>
<reference evidence="2 3" key="1">
    <citation type="submission" date="2023-01" db="EMBL/GenBank/DDBJ databases">
        <authorList>
            <person name="Yoon J.-W."/>
        </authorList>
    </citation>
    <scope>NUCLEOTIDE SEQUENCE [LARGE SCALE GENOMIC DNA]</scope>
    <source>
        <strain evidence="2 3">KMU-50</strain>
    </source>
</reference>
<keyword evidence="3" id="KW-1185">Reference proteome</keyword>
<proteinExistence type="predicted"/>
<comment type="caution">
    <text evidence="2">The sequence shown here is derived from an EMBL/GenBank/DDBJ whole genome shotgun (WGS) entry which is preliminary data.</text>
</comment>
<evidence type="ECO:0000313" key="3">
    <source>
        <dbReference type="Proteomes" id="UP001528040"/>
    </source>
</evidence>
<feature type="transmembrane region" description="Helical" evidence="1">
    <location>
        <begin position="31"/>
        <end position="52"/>
    </location>
</feature>
<dbReference type="NCBIfam" id="NF033773">
    <property type="entry name" value="tellur_TrgA"/>
    <property type="match status" value="1"/>
</dbReference>
<dbReference type="EMBL" id="JAQIIO010000005">
    <property type="protein sequence ID" value="MDA5094682.1"/>
    <property type="molecule type" value="Genomic_DNA"/>
</dbReference>
<keyword evidence="1" id="KW-0812">Transmembrane</keyword>
<name>A0ABT4W4E4_9RHOB</name>
<sequence length="147" mass="15744">MPTAAKLVAGVFFAALAYLLADMIKPYLPDGRSYAAFSPAFAALGLLVGWRFTGQRLGRGLGTVVGIGLSSGFLLCLWGLILFSGYEMVRMSMRKAYDGPVEAMKGMIGIAVDYVLLIAPQPDVMVALVLGSLFGGWLTRITSSRWS</sequence>
<feature type="transmembrane region" description="Helical" evidence="1">
    <location>
        <begin position="124"/>
        <end position="142"/>
    </location>
</feature>
<evidence type="ECO:0000256" key="1">
    <source>
        <dbReference type="SAM" id="Phobius"/>
    </source>
</evidence>
<protein>
    <submittedName>
        <fullName evidence="2">TrgA family protein</fullName>
    </submittedName>
</protein>
<keyword evidence="1" id="KW-1133">Transmembrane helix</keyword>
<dbReference type="InterPro" id="IPR047784">
    <property type="entry name" value="TrgA"/>
</dbReference>
<dbReference type="RefSeq" id="WP_271054387.1">
    <property type="nucleotide sequence ID" value="NZ_JAQIIO010000005.1"/>
</dbReference>
<dbReference type="Proteomes" id="UP001528040">
    <property type="component" value="Unassembled WGS sequence"/>
</dbReference>
<gene>
    <name evidence="2" type="ORF">O2N63_11360</name>
</gene>
<evidence type="ECO:0000313" key="2">
    <source>
        <dbReference type="EMBL" id="MDA5094682.1"/>
    </source>
</evidence>
<accession>A0ABT4W4E4</accession>